<keyword evidence="2 5" id="KW-0812">Transmembrane</keyword>
<evidence type="ECO:0000256" key="2">
    <source>
        <dbReference type="ARBA" id="ARBA00022692"/>
    </source>
</evidence>
<organism evidence="6 7">
    <name type="scientific">Luteibacter rhizovicinus</name>
    <dbReference type="NCBI Taxonomy" id="242606"/>
    <lineage>
        <taxon>Bacteria</taxon>
        <taxon>Pseudomonadati</taxon>
        <taxon>Pseudomonadota</taxon>
        <taxon>Gammaproteobacteria</taxon>
        <taxon>Lysobacterales</taxon>
        <taxon>Rhodanobacteraceae</taxon>
        <taxon>Luteibacter</taxon>
    </lineage>
</organism>
<gene>
    <name evidence="6" type="ORF">EC912_10621</name>
</gene>
<dbReference type="Pfam" id="PF13564">
    <property type="entry name" value="DoxX_2"/>
    <property type="match status" value="1"/>
</dbReference>
<sequence>MAKVSWRQVLPFVLAAFFVVGSLGNIIAPRSIYEEYLDWGYPPWFHFFTGTMELTAAILLFRTPSRLSGAVLGCTVMFAALATVIIHGEYAHAVLPLVAATLSLVVAWISWPKRTALPASDPHR</sequence>
<evidence type="ECO:0000313" key="7">
    <source>
        <dbReference type="Proteomes" id="UP000295645"/>
    </source>
</evidence>
<feature type="transmembrane region" description="Helical" evidence="5">
    <location>
        <begin position="12"/>
        <end position="32"/>
    </location>
</feature>
<accession>A0A4R3YP50</accession>
<dbReference type="EMBL" id="SMCS01000006">
    <property type="protein sequence ID" value="TCV92683.1"/>
    <property type="molecule type" value="Genomic_DNA"/>
</dbReference>
<dbReference type="Proteomes" id="UP000295645">
    <property type="component" value="Unassembled WGS sequence"/>
</dbReference>
<proteinExistence type="predicted"/>
<evidence type="ECO:0000256" key="1">
    <source>
        <dbReference type="ARBA" id="ARBA00004141"/>
    </source>
</evidence>
<feature type="transmembrane region" description="Helical" evidence="5">
    <location>
        <begin position="93"/>
        <end position="111"/>
    </location>
</feature>
<name>A0A4R3YP50_9GAMM</name>
<evidence type="ECO:0000313" key="6">
    <source>
        <dbReference type="EMBL" id="TCV92683.1"/>
    </source>
</evidence>
<keyword evidence="7" id="KW-1185">Reference proteome</keyword>
<dbReference type="InterPro" id="IPR032808">
    <property type="entry name" value="DoxX"/>
</dbReference>
<evidence type="ECO:0000256" key="4">
    <source>
        <dbReference type="ARBA" id="ARBA00023136"/>
    </source>
</evidence>
<protein>
    <submittedName>
        <fullName evidence="6">DoxX-like protein</fullName>
    </submittedName>
</protein>
<dbReference type="AlphaFoldDB" id="A0A4R3YP50"/>
<dbReference type="OrthoDB" id="7595779at2"/>
<comment type="caution">
    <text evidence="6">The sequence shown here is derived from an EMBL/GenBank/DDBJ whole genome shotgun (WGS) entry which is preliminary data.</text>
</comment>
<keyword evidence="4 5" id="KW-0472">Membrane</keyword>
<feature type="transmembrane region" description="Helical" evidence="5">
    <location>
        <begin position="44"/>
        <end position="61"/>
    </location>
</feature>
<dbReference type="RefSeq" id="WP_132145314.1">
    <property type="nucleotide sequence ID" value="NZ_SMCS01000006.1"/>
</dbReference>
<reference evidence="6 7" key="1">
    <citation type="submission" date="2019-03" db="EMBL/GenBank/DDBJ databases">
        <title>Above-ground endophytic microbial communities from plants in different locations in the United States.</title>
        <authorList>
            <person name="Frank C."/>
        </authorList>
    </citation>
    <scope>NUCLEOTIDE SEQUENCE [LARGE SCALE GENOMIC DNA]</scope>
    <source>
        <strain evidence="6 7">LP_13_YM</strain>
    </source>
</reference>
<keyword evidence="3 5" id="KW-1133">Transmembrane helix</keyword>
<evidence type="ECO:0000256" key="3">
    <source>
        <dbReference type="ARBA" id="ARBA00022989"/>
    </source>
</evidence>
<feature type="transmembrane region" description="Helical" evidence="5">
    <location>
        <begin position="68"/>
        <end position="87"/>
    </location>
</feature>
<comment type="subcellular location">
    <subcellularLocation>
        <location evidence="1">Membrane</location>
        <topology evidence="1">Multi-pass membrane protein</topology>
    </subcellularLocation>
</comment>
<dbReference type="GO" id="GO:0016020">
    <property type="term" value="C:membrane"/>
    <property type="evidence" value="ECO:0007669"/>
    <property type="project" value="UniProtKB-SubCell"/>
</dbReference>
<evidence type="ECO:0000256" key="5">
    <source>
        <dbReference type="SAM" id="Phobius"/>
    </source>
</evidence>